<organism evidence="2 3">
    <name type="scientific">Roseovarius phycicola</name>
    <dbReference type="NCBI Taxonomy" id="3080976"/>
    <lineage>
        <taxon>Bacteria</taxon>
        <taxon>Pseudomonadati</taxon>
        <taxon>Pseudomonadota</taxon>
        <taxon>Alphaproteobacteria</taxon>
        <taxon>Rhodobacterales</taxon>
        <taxon>Roseobacteraceae</taxon>
        <taxon>Roseovarius</taxon>
    </lineage>
</organism>
<dbReference type="EMBL" id="CP146069">
    <property type="protein sequence ID" value="WWR47865.1"/>
    <property type="molecule type" value="Genomic_DNA"/>
</dbReference>
<dbReference type="RefSeq" id="WP_338550696.1">
    <property type="nucleotide sequence ID" value="NZ_CP146069.1"/>
</dbReference>
<evidence type="ECO:0000313" key="3">
    <source>
        <dbReference type="Proteomes" id="UP001364156"/>
    </source>
</evidence>
<evidence type="ECO:0000313" key="2">
    <source>
        <dbReference type="EMBL" id="WWR47865.1"/>
    </source>
</evidence>
<reference evidence="2 3" key="1">
    <citation type="submission" date="2023-10" db="EMBL/GenBank/DDBJ databases">
        <title>Roseovarius strain S88 nov., isolated from a marine algae.</title>
        <authorList>
            <person name="Lee M.W."/>
            <person name="Lee J.K."/>
            <person name="Kim J.M."/>
            <person name="Choi D.G."/>
            <person name="Baek J.H."/>
            <person name="Bayburt H."/>
            <person name="Jung J.J."/>
            <person name="Han D.M."/>
            <person name="Jeon C.O."/>
        </authorList>
    </citation>
    <scope>NUCLEOTIDE SEQUENCE [LARGE SCALE GENOMIC DNA]</scope>
    <source>
        <strain evidence="2 3">S88</strain>
    </source>
</reference>
<dbReference type="Pfam" id="PF20343">
    <property type="entry name" value="DUF6638"/>
    <property type="match status" value="1"/>
</dbReference>
<feature type="region of interest" description="Disordered" evidence="1">
    <location>
        <begin position="421"/>
        <end position="468"/>
    </location>
</feature>
<accession>A0ABZ2HRF9</accession>
<name>A0ABZ2HRF9_9RHOB</name>
<dbReference type="Proteomes" id="UP001364156">
    <property type="component" value="Chromosome"/>
</dbReference>
<proteinExistence type="predicted"/>
<sequence>MHRLIQSGLMFGNLVHVASPALVERYNRALKSLTGKTTKLTDFYIDISGYSPEIGHELGDDLYLNHAGVNRQFILLSTDQKTAPLLNAKFSTARGILRQFIEENESALFALTARDAVAGELVNSVYDMSSPARLFDIRKITVEADTTNGALGQADELAQKVDRFMSEEDAWFDDVLIAEMIELAGQTGNVLRNPIELKQMSFEQRNYWTDHFGGVYLFQDLDLPAVICATDRTQFADSPIEYVFDLTNRNRIAGFLELNGLVEPIVKARGIDAGAILRQKMDFILVDALAGEGLDLAGRSQSEMRRLARRYASHLPREFHTLNALLNWAENGGPWPVISSDDPAFFYTLRASAHKDADLVNMLLSELAPKDIRQLFICHKTLFYRHYATWSDAKKDYVVDLLINEYQVDKLGTREALFGHEAPMEEPEPAPPPPPKKRVDRVGPWGAVRTVSRRGRGPDGPVANKGRR</sequence>
<dbReference type="InterPro" id="IPR046578">
    <property type="entry name" value="DUF6638"/>
</dbReference>
<gene>
    <name evidence="2" type="ORF">RZ517_06755</name>
</gene>
<keyword evidence="3" id="KW-1185">Reference proteome</keyword>
<evidence type="ECO:0000256" key="1">
    <source>
        <dbReference type="SAM" id="MobiDB-lite"/>
    </source>
</evidence>
<protein>
    <submittedName>
        <fullName evidence="2">DUF6638 family protein</fullName>
    </submittedName>
</protein>